<sequence length="335" mass="34836">MKKAFALLLAAGLVVSTLTGCGKSAEPAKTGLSVITSIAKSKDASAEGDGLAEVDSTVVAVLVGKDGKILDCKIDVAQTKMNFSTEGKLTTDIATVFQSKQELGDAYGMKKASGISKEWFEQANAFADYVVGKTVDEVKGIAVNEDGTAKDADLAASVTVHINEFVEGVEKAVAASQELGAQKGDKLGLAITTDMSKSTDASAEGDGLAQAYSNYAVVTVDKNNKITSCVIDASQGNVNFNTEGVITTDLATTYQTKQELKEAYGMKKASGIGKEWYEQANAFADYVTGKKLDEVKGIAVNEDGTAKDADLASSVTVHVAPFIANVDKAVANAAK</sequence>
<dbReference type="Gene3D" id="3.90.1010.20">
    <property type="match status" value="2"/>
</dbReference>
<feature type="chain" id="PRO_5039672512" evidence="1">
    <location>
        <begin position="21"/>
        <end position="335"/>
    </location>
</feature>
<proteinExistence type="predicted"/>
<feature type="signal peptide" evidence="1">
    <location>
        <begin position="1"/>
        <end position="20"/>
    </location>
</feature>
<organism evidence="2 3">
    <name type="scientific">Variimorphobacter saccharofermentans</name>
    <dbReference type="NCBI Taxonomy" id="2755051"/>
    <lineage>
        <taxon>Bacteria</taxon>
        <taxon>Bacillati</taxon>
        <taxon>Bacillota</taxon>
        <taxon>Clostridia</taxon>
        <taxon>Lachnospirales</taxon>
        <taxon>Lachnospiraceae</taxon>
        <taxon>Variimorphobacter</taxon>
    </lineage>
</organism>
<dbReference type="EMBL" id="JACEGA010000001">
    <property type="protein sequence ID" value="MBB2181673.1"/>
    <property type="molecule type" value="Genomic_DNA"/>
</dbReference>
<dbReference type="RefSeq" id="WP_228351441.1">
    <property type="nucleotide sequence ID" value="NZ_JACEGA010000001.1"/>
</dbReference>
<accession>A0A839JVK9</accession>
<dbReference type="Proteomes" id="UP000574276">
    <property type="component" value="Unassembled WGS sequence"/>
</dbReference>
<keyword evidence="1" id="KW-0732">Signal</keyword>
<keyword evidence="3" id="KW-1185">Reference proteome</keyword>
<dbReference type="PROSITE" id="PS51257">
    <property type="entry name" value="PROKAR_LIPOPROTEIN"/>
    <property type="match status" value="1"/>
</dbReference>
<reference evidence="2 3" key="1">
    <citation type="submission" date="2020-07" db="EMBL/GenBank/DDBJ databases">
        <title>Characterization and genome sequencing of isolate MD1, a novel member within the family Lachnospiraceae.</title>
        <authorList>
            <person name="Rettenmaier R."/>
            <person name="Di Bello L."/>
            <person name="Zinser C."/>
            <person name="Scheitz K."/>
            <person name="Liebl W."/>
            <person name="Zverlov V."/>
        </authorList>
    </citation>
    <scope>NUCLEOTIDE SEQUENCE [LARGE SCALE GENOMIC DNA]</scope>
    <source>
        <strain evidence="2 3">MD1</strain>
    </source>
</reference>
<protein>
    <submittedName>
        <fullName evidence="2">Uncharacterized protein</fullName>
    </submittedName>
</protein>
<comment type="caution">
    <text evidence="2">The sequence shown here is derived from an EMBL/GenBank/DDBJ whole genome shotgun (WGS) entry which is preliminary data.</text>
</comment>
<dbReference type="AlphaFoldDB" id="A0A839JVK9"/>
<evidence type="ECO:0000313" key="3">
    <source>
        <dbReference type="Proteomes" id="UP000574276"/>
    </source>
</evidence>
<evidence type="ECO:0000313" key="2">
    <source>
        <dbReference type="EMBL" id="MBB2181673.1"/>
    </source>
</evidence>
<name>A0A839JVK9_9FIRM</name>
<evidence type="ECO:0000256" key="1">
    <source>
        <dbReference type="SAM" id="SignalP"/>
    </source>
</evidence>
<gene>
    <name evidence="2" type="ORF">H0486_02125</name>
</gene>